<comment type="catalytic activity">
    <reaction evidence="4">
        <text>a 5'-end (N(7)-methyl 5'-triphosphoguanosine)-ribonucleoside-ribonucleotide in mRNA + H2O = a (N(7)-methyl 5'-triphosphoguanosine)-nucleoside + a 5'-end phospho-ribonucleoside in mRNA + H(+)</text>
        <dbReference type="Rhea" id="RHEA:66928"/>
        <dbReference type="Rhea" id="RHEA-COMP:15692"/>
        <dbReference type="Rhea" id="RHEA-COMP:17313"/>
        <dbReference type="ChEBI" id="CHEBI:15377"/>
        <dbReference type="ChEBI" id="CHEBI:15378"/>
        <dbReference type="ChEBI" id="CHEBI:138282"/>
        <dbReference type="ChEBI" id="CHEBI:172876"/>
        <dbReference type="ChEBI" id="CHEBI:172877"/>
    </reaction>
    <physiologicalReaction direction="left-to-right" evidence="4">
        <dbReference type="Rhea" id="RHEA:66929"/>
    </physiologicalReaction>
</comment>
<evidence type="ECO:0000256" key="7">
    <source>
        <dbReference type="RuleBase" id="RU367113"/>
    </source>
</evidence>
<keyword evidence="7" id="KW-0694">RNA-binding</keyword>
<comment type="cofactor">
    <cofactor evidence="1 7">
        <name>a divalent metal cation</name>
        <dbReference type="ChEBI" id="CHEBI:60240"/>
    </cofactor>
</comment>
<keyword evidence="3 7" id="KW-0540">Nuclease</keyword>
<comment type="similarity">
    <text evidence="2 7">Belongs to the DXO/Dom3Z family.</text>
</comment>
<protein>
    <recommendedName>
        <fullName evidence="7">Decapping nuclease</fullName>
        <ecNumber evidence="7">3.6.1.-</ecNumber>
    </recommendedName>
</protein>
<proteinExistence type="inferred from homology"/>
<gene>
    <name evidence="9" type="ORF">A9F13_01g00396</name>
</gene>
<organism evidence="9 10">
    <name type="scientific">Clavispora lusitaniae</name>
    <name type="common">Candida lusitaniae</name>
    <dbReference type="NCBI Taxonomy" id="36911"/>
    <lineage>
        <taxon>Eukaryota</taxon>
        <taxon>Fungi</taxon>
        <taxon>Dikarya</taxon>
        <taxon>Ascomycota</taxon>
        <taxon>Saccharomycotina</taxon>
        <taxon>Pichiomycetes</taxon>
        <taxon>Metschnikowiaceae</taxon>
        <taxon>Clavispora</taxon>
    </lineage>
</organism>
<dbReference type="GO" id="GO:0034353">
    <property type="term" value="F:mRNA 5'-diphosphatase activity"/>
    <property type="evidence" value="ECO:0007669"/>
    <property type="project" value="EnsemblFungi"/>
</dbReference>
<dbReference type="Proteomes" id="UP000195602">
    <property type="component" value="Unassembled WGS sequence"/>
</dbReference>
<dbReference type="Pfam" id="PF08652">
    <property type="entry name" value="RAI1"/>
    <property type="match status" value="1"/>
</dbReference>
<name>A0AA91Q4L9_CLALS</name>
<keyword evidence="7" id="KW-0539">Nucleus</keyword>
<keyword evidence="7" id="KW-0378">Hydrolase</keyword>
<dbReference type="GO" id="GO:0046872">
    <property type="term" value="F:metal ion binding"/>
    <property type="evidence" value="ECO:0007669"/>
    <property type="project" value="UniProtKB-KW"/>
</dbReference>
<dbReference type="GO" id="GO:0090730">
    <property type="term" value="C:Las1 complex"/>
    <property type="evidence" value="ECO:0007669"/>
    <property type="project" value="EnsemblFungi"/>
</dbReference>
<dbReference type="EMBL" id="LYUB02000001">
    <property type="protein sequence ID" value="OVF10647.1"/>
    <property type="molecule type" value="Genomic_DNA"/>
</dbReference>
<evidence type="ECO:0000256" key="1">
    <source>
        <dbReference type="ARBA" id="ARBA00001968"/>
    </source>
</evidence>
<dbReference type="GO" id="GO:0000166">
    <property type="term" value="F:nucleotide binding"/>
    <property type="evidence" value="ECO:0007669"/>
    <property type="project" value="UniProtKB-KW"/>
</dbReference>
<dbReference type="EC" id="3.6.1.-" evidence="7"/>
<keyword evidence="7" id="KW-0479">Metal-binding</keyword>
<accession>A0AA91Q4L9</accession>
<evidence type="ECO:0000256" key="2">
    <source>
        <dbReference type="ARBA" id="ARBA00006562"/>
    </source>
</evidence>
<dbReference type="GO" id="GO:1904595">
    <property type="term" value="P:positive regulation of termination of RNA polymerase II transcription"/>
    <property type="evidence" value="ECO:0007669"/>
    <property type="project" value="EnsemblFungi"/>
</dbReference>
<sequence length="382" mass="44144">MLKLLPLSARSDSTALKQPKELFSYSRDESGEWNIDEHVSKDEALSYYYFPDSYVDQHMDLQAGFKSFRKIPEEQNKAHFPSLLAALQQHEQKTGKKVAVDIITFRGIMTKLLTLPYNNNNGFRLHVLAFDGQLFIRNDDDFDLQARQKEREALSPDRQRYLDLCEYGGYKFEALATLPKPWAQCNRSTIEKRTKKTVSSYEQYISVVRTGIGKIKTLLAGEVDCIWDYVPTEKGDSILSHYAELKTSRVVETPQNASAFEKKLFRTWAQCFLLGITRIVYGFRDDQHILTDVEVYNTEEVPLVLKEKRIVCVDALKWYGAVLEWLRSNVDPSDESTTYTVTYDPGSRSFSLAECIGDDGRRVRKEILTDEFCGWREQLRSK</sequence>
<dbReference type="OMA" id="VVTWRGH"/>
<dbReference type="KEGG" id="clus:A9F13_01g00396"/>
<evidence type="ECO:0000256" key="6">
    <source>
        <dbReference type="ARBA" id="ARBA00048124"/>
    </source>
</evidence>
<feature type="domain" description="RAI1-like" evidence="8">
    <location>
        <begin position="17"/>
        <end position="372"/>
    </location>
</feature>
<dbReference type="PANTHER" id="PTHR12395">
    <property type="entry name" value="DOM-3 RELATED"/>
    <property type="match status" value="1"/>
</dbReference>
<dbReference type="GO" id="GO:0030846">
    <property type="term" value="P:termination of RNA polymerase II transcription, poly(A)-coupled"/>
    <property type="evidence" value="ECO:0007669"/>
    <property type="project" value="EnsemblFungi"/>
</dbReference>
<dbReference type="AlphaFoldDB" id="A0AA91Q4L9"/>
<evidence type="ECO:0000313" key="10">
    <source>
        <dbReference type="Proteomes" id="UP000195602"/>
    </source>
</evidence>
<evidence type="ECO:0000313" key="9">
    <source>
        <dbReference type="EMBL" id="OVF10647.1"/>
    </source>
</evidence>
<comment type="catalytic activity">
    <reaction evidence="5">
        <text>a 5'-end triphospho-ribonucleoside in mRNA + H2O = a 5'-end phospho-ribonucleoside in mRNA + diphosphate + H(+)</text>
        <dbReference type="Rhea" id="RHEA:78683"/>
        <dbReference type="Rhea" id="RHEA-COMP:15692"/>
        <dbReference type="Rhea" id="RHEA-COMP:17164"/>
        <dbReference type="ChEBI" id="CHEBI:15377"/>
        <dbReference type="ChEBI" id="CHEBI:15378"/>
        <dbReference type="ChEBI" id="CHEBI:33019"/>
        <dbReference type="ChEBI" id="CHEBI:138282"/>
        <dbReference type="ChEBI" id="CHEBI:167618"/>
    </reaction>
    <physiologicalReaction direction="left-to-right" evidence="5">
        <dbReference type="Rhea" id="RHEA:78684"/>
    </physiologicalReaction>
</comment>
<dbReference type="GO" id="GO:0030234">
    <property type="term" value="F:enzyme regulator activity"/>
    <property type="evidence" value="ECO:0007669"/>
    <property type="project" value="EnsemblFungi"/>
</dbReference>
<evidence type="ECO:0000256" key="3">
    <source>
        <dbReference type="ARBA" id="ARBA00022722"/>
    </source>
</evidence>
<dbReference type="GO" id="GO:0003723">
    <property type="term" value="F:RNA binding"/>
    <property type="evidence" value="ECO:0007669"/>
    <property type="project" value="UniProtKB-KW"/>
</dbReference>
<keyword evidence="7" id="KW-0547">Nucleotide-binding</keyword>
<evidence type="ECO:0000256" key="4">
    <source>
        <dbReference type="ARBA" id="ARBA00044676"/>
    </source>
</evidence>
<dbReference type="GO" id="GO:1990174">
    <property type="term" value="F:phosphodiesterase decapping endonuclease activity"/>
    <property type="evidence" value="ECO:0007669"/>
    <property type="project" value="EnsemblFungi"/>
</dbReference>
<dbReference type="InterPro" id="IPR013961">
    <property type="entry name" value="RAI1"/>
</dbReference>
<dbReference type="GO" id="GO:0110103">
    <property type="term" value="C:RNA polymerase II termination complex"/>
    <property type="evidence" value="ECO:0007669"/>
    <property type="project" value="EnsemblFungi"/>
</dbReference>
<dbReference type="GO" id="GO:0031087">
    <property type="term" value="P:deadenylation-independent decapping of nuclear-transcribed mRNA"/>
    <property type="evidence" value="ECO:0007669"/>
    <property type="project" value="EnsemblFungi"/>
</dbReference>
<dbReference type="GO" id="GO:0110155">
    <property type="term" value="P:NAD-cap decapping"/>
    <property type="evidence" value="ECO:0007669"/>
    <property type="project" value="EnsemblFungi"/>
</dbReference>
<evidence type="ECO:0000259" key="8">
    <source>
        <dbReference type="Pfam" id="PF08652"/>
    </source>
</evidence>
<comment type="catalytic activity">
    <reaction evidence="6">
        <text>a 5'-end NAD(+)-phospho-ribonucleoside in mRNA + H2O = a 5'-end phospho-ribonucleoside in mRNA + NAD(+) + H(+)</text>
        <dbReference type="Rhea" id="RHEA:60880"/>
        <dbReference type="Rhea" id="RHEA-COMP:15692"/>
        <dbReference type="Rhea" id="RHEA-COMP:15698"/>
        <dbReference type="ChEBI" id="CHEBI:15377"/>
        <dbReference type="ChEBI" id="CHEBI:15378"/>
        <dbReference type="ChEBI" id="CHEBI:57540"/>
        <dbReference type="ChEBI" id="CHEBI:138282"/>
        <dbReference type="ChEBI" id="CHEBI:144029"/>
    </reaction>
    <physiologicalReaction direction="left-to-right" evidence="6">
        <dbReference type="Rhea" id="RHEA:60881"/>
    </physiologicalReaction>
</comment>
<dbReference type="GO" id="GO:0000448">
    <property type="term" value="P:cleavage in ITS2 between 5.8S rRNA and LSU-rRNA of tricistronic rRNA transcript (SSU-rRNA, 5.8S rRNA, LSU-rRNA)"/>
    <property type="evidence" value="ECO:0007669"/>
    <property type="project" value="EnsemblFungi"/>
</dbReference>
<dbReference type="GO" id="GO:0071035">
    <property type="term" value="P:nuclear polyadenylation-dependent rRNA catabolic process"/>
    <property type="evidence" value="ECO:0007669"/>
    <property type="project" value="EnsemblFungi"/>
</dbReference>
<dbReference type="PANTHER" id="PTHR12395:SF9">
    <property type="entry name" value="DECAPPING AND EXORIBONUCLEASE PROTEIN"/>
    <property type="match status" value="1"/>
</dbReference>
<comment type="function">
    <text evidence="7">Decapping enzyme for NAD-capped RNAs: specifically hydrolyzes the nicotinamide adenine dinucleotide (NAD) cap from a subset of RNAs by removing the entire NAD moiety from the 5'-end of an NAD-capped RNA.</text>
</comment>
<dbReference type="InterPro" id="IPR039039">
    <property type="entry name" value="RAI1-like_fam"/>
</dbReference>
<comment type="caution">
    <text evidence="9">The sequence shown here is derived from an EMBL/GenBank/DDBJ whole genome shotgun (WGS) entry which is preliminary data.</text>
</comment>
<comment type="subcellular location">
    <subcellularLocation>
        <location evidence="7">Nucleus</location>
    </subcellularLocation>
</comment>
<reference evidence="9 10" key="1">
    <citation type="submission" date="2017-04" db="EMBL/GenBank/DDBJ databases">
        <title>Draft genome of the yeast Clavispora lusitaniae type strain CBS 6936.</title>
        <authorList>
            <person name="Durrens P."/>
            <person name="Klopp C."/>
            <person name="Biteau N."/>
            <person name="Fitton-Ouhabi V."/>
            <person name="Dementhon K."/>
            <person name="Accoceberry I."/>
            <person name="Sherman D.J."/>
            <person name="Noel T."/>
        </authorList>
    </citation>
    <scope>NUCLEOTIDE SEQUENCE [LARGE SCALE GENOMIC DNA]</scope>
    <source>
        <strain evidence="9 10">CBS 6936</strain>
    </source>
</reference>
<evidence type="ECO:0000256" key="5">
    <source>
        <dbReference type="ARBA" id="ARBA00044692"/>
    </source>
</evidence>